<feature type="compositionally biased region" description="Basic and acidic residues" evidence="1">
    <location>
        <begin position="458"/>
        <end position="483"/>
    </location>
</feature>
<dbReference type="GO" id="GO:0016020">
    <property type="term" value="C:membrane"/>
    <property type="evidence" value="ECO:0007669"/>
    <property type="project" value="TreeGrafter"/>
</dbReference>
<proteinExistence type="predicted"/>
<dbReference type="AlphaFoldDB" id="A0A7R8ZL73"/>
<evidence type="ECO:0000256" key="1">
    <source>
        <dbReference type="SAM" id="MobiDB-lite"/>
    </source>
</evidence>
<dbReference type="EMBL" id="OB661702">
    <property type="protein sequence ID" value="CAD7228788.1"/>
    <property type="molecule type" value="Genomic_DNA"/>
</dbReference>
<evidence type="ECO:0000256" key="2">
    <source>
        <dbReference type="SAM" id="Phobius"/>
    </source>
</evidence>
<feature type="transmembrane region" description="Helical" evidence="2">
    <location>
        <begin position="198"/>
        <end position="218"/>
    </location>
</feature>
<evidence type="ECO:0008006" key="4">
    <source>
        <dbReference type="Google" id="ProtNLM"/>
    </source>
</evidence>
<sequence length="483" mass="53643">MQWSPSLAVLASVMLASGSISTIFTKWIDRTESVNSAGQLAPYHHPFLQSLYMFFGETLCLLVWTGFKVSGKVFGVPSAENDFSRLHLGLDENPTFSYALFIPATICDLVSTSVMNIGLALTYASSFQMLRGASIIFTAFFARLWLGRQLRWWEGLGIIMVLLGLVIVGFSDLLGHPPLKPSEAEESGSNRPIPIDDILTGDILIVLGQIIAAFQVVYEEKYIINYDMAPLVVVGVEGIFGFFIMIFALVVLYFVPAGPPIARNPRGTLEDAPDGLIQIQNNLILLVPILGTTVCVAVFNFTGLSFTKQTTSTTRMVLDSVRTIIVWSVTLSLGWQEFHFLQLIGFTVFLMGICSYNDLFVTKAVRYCCPVLPEEEEELDLEMEPLMLESQASHERLVHHLYTKSIPQMGRSGEVAVQMSLDETLHENEAKEVHSEPDSVEVSKQSSSSDSDPQIQPSKDRGHREQKAEKVYDEKLSIEKAPD</sequence>
<feature type="compositionally biased region" description="Basic and acidic residues" evidence="1">
    <location>
        <begin position="427"/>
        <end position="437"/>
    </location>
</feature>
<protein>
    <recommendedName>
        <fullName evidence="4">Solute carrier family 35 member F6</fullName>
    </recommendedName>
</protein>
<feature type="transmembrane region" description="Helical" evidence="2">
    <location>
        <begin position="129"/>
        <end position="146"/>
    </location>
</feature>
<dbReference type="InterPro" id="IPR037185">
    <property type="entry name" value="EmrE-like"/>
</dbReference>
<dbReference type="OrthoDB" id="29773at2759"/>
<keyword evidence="2" id="KW-1133">Transmembrane helix</keyword>
<feature type="transmembrane region" description="Helical" evidence="2">
    <location>
        <begin position="230"/>
        <end position="255"/>
    </location>
</feature>
<feature type="compositionally biased region" description="Low complexity" evidence="1">
    <location>
        <begin position="440"/>
        <end position="457"/>
    </location>
</feature>
<keyword evidence="2" id="KW-0812">Transmembrane</keyword>
<feature type="region of interest" description="Disordered" evidence="1">
    <location>
        <begin position="427"/>
        <end position="483"/>
    </location>
</feature>
<gene>
    <name evidence="3" type="ORF">CTOB1V02_LOCUS6666</name>
</gene>
<feature type="transmembrane region" description="Helical" evidence="2">
    <location>
        <begin position="158"/>
        <end position="178"/>
    </location>
</feature>
<feature type="transmembrane region" description="Helical" evidence="2">
    <location>
        <begin position="49"/>
        <end position="67"/>
    </location>
</feature>
<keyword evidence="2" id="KW-0472">Membrane</keyword>
<evidence type="ECO:0000313" key="3">
    <source>
        <dbReference type="EMBL" id="CAD7228788.1"/>
    </source>
</evidence>
<dbReference type="SUPFAM" id="SSF103481">
    <property type="entry name" value="Multidrug resistance efflux transporter EmrE"/>
    <property type="match status" value="1"/>
</dbReference>
<dbReference type="PANTHER" id="PTHR13146:SF0">
    <property type="entry name" value="SOLUTE CARRIER FAMILY 35 MEMBER F6"/>
    <property type="match status" value="1"/>
</dbReference>
<organism evidence="3">
    <name type="scientific">Cyprideis torosa</name>
    <dbReference type="NCBI Taxonomy" id="163714"/>
    <lineage>
        <taxon>Eukaryota</taxon>
        <taxon>Metazoa</taxon>
        <taxon>Ecdysozoa</taxon>
        <taxon>Arthropoda</taxon>
        <taxon>Crustacea</taxon>
        <taxon>Oligostraca</taxon>
        <taxon>Ostracoda</taxon>
        <taxon>Podocopa</taxon>
        <taxon>Podocopida</taxon>
        <taxon>Cytherocopina</taxon>
        <taxon>Cytheroidea</taxon>
        <taxon>Cytherideidae</taxon>
        <taxon>Cyprideis</taxon>
    </lineage>
</organism>
<accession>A0A7R8ZL73</accession>
<feature type="transmembrane region" description="Helical" evidence="2">
    <location>
        <begin position="283"/>
        <end position="304"/>
    </location>
</feature>
<dbReference type="PANTHER" id="PTHR13146">
    <property type="match status" value="1"/>
</dbReference>
<feature type="transmembrane region" description="Helical" evidence="2">
    <location>
        <begin position="98"/>
        <end position="123"/>
    </location>
</feature>
<name>A0A7R8ZL73_9CRUS</name>
<reference evidence="3" key="1">
    <citation type="submission" date="2020-11" db="EMBL/GenBank/DDBJ databases">
        <authorList>
            <person name="Tran Van P."/>
        </authorList>
    </citation>
    <scope>NUCLEOTIDE SEQUENCE</scope>
</reference>